<keyword evidence="3" id="KW-1185">Reference proteome</keyword>
<gene>
    <name evidence="2" type="ORF">H4W80_003335</name>
</gene>
<dbReference type="InterPro" id="IPR036736">
    <property type="entry name" value="ACP-like_sf"/>
</dbReference>
<dbReference type="Pfam" id="PF00550">
    <property type="entry name" value="PP-binding"/>
    <property type="match status" value="1"/>
</dbReference>
<name>A0ABR9LWN6_9ACTN</name>
<dbReference type="Proteomes" id="UP000633509">
    <property type="component" value="Unassembled WGS sequence"/>
</dbReference>
<dbReference type="SUPFAM" id="SSF47336">
    <property type="entry name" value="ACP-like"/>
    <property type="match status" value="1"/>
</dbReference>
<dbReference type="RefSeq" id="WP_192785886.1">
    <property type="nucleotide sequence ID" value="NZ_JADBEK010000001.1"/>
</dbReference>
<dbReference type="Gene3D" id="1.10.1200.10">
    <property type="entry name" value="ACP-like"/>
    <property type="match status" value="1"/>
</dbReference>
<sequence>MDDALIEEQVMAAVVAVARLTPADCKGSALHLWNDPGVDSLAPLRLIRQLEMQFSITIPDEDTGQAHTIGDLITIVQRLAGTRSPAGPTR</sequence>
<feature type="domain" description="Carrier" evidence="1">
    <location>
        <begin position="4"/>
        <end position="80"/>
    </location>
</feature>
<accession>A0ABR9LWN6</accession>
<organism evidence="2 3">
    <name type="scientific">Nonomuraea angiospora</name>
    <dbReference type="NCBI Taxonomy" id="46172"/>
    <lineage>
        <taxon>Bacteria</taxon>
        <taxon>Bacillati</taxon>
        <taxon>Actinomycetota</taxon>
        <taxon>Actinomycetes</taxon>
        <taxon>Streptosporangiales</taxon>
        <taxon>Streptosporangiaceae</taxon>
        <taxon>Nonomuraea</taxon>
    </lineage>
</organism>
<evidence type="ECO:0000313" key="3">
    <source>
        <dbReference type="Proteomes" id="UP000633509"/>
    </source>
</evidence>
<comment type="caution">
    <text evidence="2">The sequence shown here is derived from an EMBL/GenBank/DDBJ whole genome shotgun (WGS) entry which is preliminary data.</text>
</comment>
<evidence type="ECO:0000313" key="2">
    <source>
        <dbReference type="EMBL" id="MBE1585077.1"/>
    </source>
</evidence>
<reference evidence="2 3" key="1">
    <citation type="submission" date="2020-10" db="EMBL/GenBank/DDBJ databases">
        <title>Sequencing the genomes of 1000 actinobacteria strains.</title>
        <authorList>
            <person name="Klenk H.-P."/>
        </authorList>
    </citation>
    <scope>NUCLEOTIDE SEQUENCE [LARGE SCALE GENOMIC DNA]</scope>
    <source>
        <strain evidence="2 3">DSM 43173</strain>
    </source>
</reference>
<dbReference type="PROSITE" id="PS50075">
    <property type="entry name" value="CARRIER"/>
    <property type="match status" value="1"/>
</dbReference>
<evidence type="ECO:0000259" key="1">
    <source>
        <dbReference type="PROSITE" id="PS50075"/>
    </source>
</evidence>
<dbReference type="InterPro" id="IPR009081">
    <property type="entry name" value="PP-bd_ACP"/>
</dbReference>
<protein>
    <submittedName>
        <fullName evidence="2">Acyl carrier protein</fullName>
    </submittedName>
</protein>
<dbReference type="EMBL" id="JADBEK010000001">
    <property type="protein sequence ID" value="MBE1585077.1"/>
    <property type="molecule type" value="Genomic_DNA"/>
</dbReference>
<proteinExistence type="predicted"/>